<evidence type="ECO:0000313" key="21">
    <source>
        <dbReference type="RefSeq" id="XP_012685949.2"/>
    </source>
</evidence>
<feature type="compositionally biased region" description="Polar residues" evidence="17">
    <location>
        <begin position="243"/>
        <end position="256"/>
    </location>
</feature>
<sequence>MKKHQMTVASPSTRGLMDTSHPQSVLSKLSEQRSQGLFCDVTIVVEDVKFQAHRNILAASSGYFRNALTSLDVRTSGQVLELMDLRSEVFANILNFIYNSKVVSMSAEETKLLVAAGRRLGIPFLEKLSESDKQSSGVTQGKISANTKQQQQQPKPKQQRQQQQQQQQQKQKQQQQTQKPCAPKRETPRLEEPECAKGPRITNAFSIKEVGAGSNPFTPLDPRHGGQQSPSLGNLPAACPAPTVTSAETEPTQALSEHSYAVSQGLHKALQPGEAGQVNDKKNSKPTTTPLKMLTCRNFGPIKKRHRLNCTPAKTTPAPCDTSSTLAQVPDSCPVLQKAADVPPVTPLSPLSTEAEDETSPAPELSPLTEDTAPIEQEPPSLSPQEKPDALTYRCEYCPEVLGNRALLNIHTQVHKRRFVSHLFCKHCHRKFMHLKRLRNHEQVCTKAPKGPPHLEPQGKTTDIADQTTETTSSIDDSSQSLPALHLNDTFTLDPTLENPLTPRHILERVEKSSGGHRSYRCSVCKRAYVTLSSLKRHENVHSWHRAYPCHYCNKVFALAEYRTKHEIWHTGERRYQCIFCLETFMTYYILKNHQKAFHGIDPRLAVNKKSANGGFKGSVYPIKLYRLLPMKFRKKRYKSYSHTYSDAAEDQAIGAAPGDSSPASQFPSTLPSSLDGGCSGQSLFSMPVTFMATPKTLAVGMPRVSFERPCDQDMELPDMDMPSIPSVQADGQDGLSDVEDNGSPFGYTNSIESTEGNRVAENNTVSLRGTGSNKNNMPFLHLNPTGSMESVNNRLGDLSAAAHTIEAMASQLFLPSAESLKPDKAVGGKTETYIAKPACPGPSIDGHVLPLCHITVKIGNEAIIRRKIKGSKLFPRKRKRKSWSQREGTHEANPVDDGVGSPSLRLRTEVTTSIVETDPYDEPDTDKLWRPYYSYKPKKKGKKLRSKHRRDRSVKFYTRPLSLEPSENFMETDYSPRESISSDNTEIRRTLRSNSPKTAHACSICKSLFSNEASLRMHTLSCNRYTCRMCGKQASTEETLSLGSPLSDESLDFVCKSCTEDGSCFDNANRSPGTEKRYRCSFCPQRFLYLATKRSHEKKHQEKSGKGYSCQYCHKVCKSTAHLALHEKRHFIKTEESDNEDGEMETNSSILSHRTFTVNKEETKLEPWEGAEICSPAAPKEEEPIQSDSEGPYQEKDVGSGYKNPPVLSTRTENPFLVSLSELQKKTKHKRRYILDRPKSFGLQGDKQDSVGNVTQGQKGHLPSLGINSRSSTGMSFSSFLTKDPVTKGPAHHAPKHSLSKTQNRLWTEEPYFHGHK</sequence>
<dbReference type="SUPFAM" id="SSF57667">
    <property type="entry name" value="beta-beta-alpha zinc fingers"/>
    <property type="match status" value="2"/>
</dbReference>
<feature type="region of interest" description="Disordered" evidence="17">
    <location>
        <begin position="876"/>
        <end position="905"/>
    </location>
</feature>
<evidence type="ECO:0000256" key="13">
    <source>
        <dbReference type="ARBA" id="ARBA00023125"/>
    </source>
</evidence>
<keyword evidence="10" id="KW-0862">Zinc</keyword>
<feature type="region of interest" description="Disordered" evidence="17">
    <location>
        <begin position="1169"/>
        <end position="1211"/>
    </location>
</feature>
<feature type="region of interest" description="Disordered" evidence="17">
    <location>
        <begin position="131"/>
        <end position="293"/>
    </location>
</feature>
<feature type="domain" description="C2H2-type" evidence="19">
    <location>
        <begin position="1109"/>
        <end position="1136"/>
    </location>
</feature>
<dbReference type="Pfam" id="PF00651">
    <property type="entry name" value="BTB"/>
    <property type="match status" value="1"/>
</dbReference>
<feature type="domain" description="C2H2-type" evidence="19">
    <location>
        <begin position="520"/>
        <end position="547"/>
    </location>
</feature>
<dbReference type="PROSITE" id="PS50157">
    <property type="entry name" value="ZINC_FINGER_C2H2_2"/>
    <property type="match status" value="5"/>
</dbReference>
<dbReference type="InterPro" id="IPR011333">
    <property type="entry name" value="SKP1/BTB/POZ_sf"/>
</dbReference>
<keyword evidence="13" id="KW-0238">DNA-binding</keyword>
<keyword evidence="14" id="KW-0804">Transcription</keyword>
<keyword evidence="11" id="KW-0832">Ubl conjugation</keyword>
<dbReference type="FunFam" id="3.30.160.60:FF:000235">
    <property type="entry name" value="Zinc finger and BTB domain containing 38"/>
    <property type="match status" value="1"/>
</dbReference>
<evidence type="ECO:0000256" key="15">
    <source>
        <dbReference type="ARBA" id="ARBA00023242"/>
    </source>
</evidence>
<evidence type="ECO:0000256" key="1">
    <source>
        <dbReference type="ARBA" id="ARBA00004123"/>
    </source>
</evidence>
<feature type="region of interest" description="Disordered" evidence="17">
    <location>
        <begin position="1254"/>
        <end position="1318"/>
    </location>
</feature>
<dbReference type="PROSITE" id="PS50097">
    <property type="entry name" value="BTB"/>
    <property type="match status" value="1"/>
</dbReference>
<comment type="subcellular location">
    <subcellularLocation>
        <location evidence="2">Chromosome</location>
    </subcellularLocation>
    <subcellularLocation>
        <location evidence="1">Nucleus</location>
    </subcellularLocation>
</comment>
<evidence type="ECO:0000256" key="3">
    <source>
        <dbReference type="ARBA" id="ARBA00022454"/>
    </source>
</evidence>
<dbReference type="Gene3D" id="3.30.160.60">
    <property type="entry name" value="Classic Zinc Finger"/>
    <property type="match status" value="4"/>
</dbReference>
<evidence type="ECO:0000256" key="9">
    <source>
        <dbReference type="ARBA" id="ARBA00022771"/>
    </source>
</evidence>
<evidence type="ECO:0000256" key="6">
    <source>
        <dbReference type="ARBA" id="ARBA00022553"/>
    </source>
</evidence>
<keyword evidence="3" id="KW-0158">Chromosome</keyword>
<feature type="compositionally biased region" description="Basic and acidic residues" evidence="17">
    <location>
        <begin position="1308"/>
        <end position="1318"/>
    </location>
</feature>
<feature type="compositionally biased region" description="Basic and acidic residues" evidence="17">
    <location>
        <begin position="183"/>
        <end position="197"/>
    </location>
</feature>
<dbReference type="RefSeq" id="XP_012685949.2">
    <property type="nucleotide sequence ID" value="XM_012830495.3"/>
</dbReference>
<keyword evidence="5" id="KW-1017">Isopeptide bond</keyword>
<evidence type="ECO:0000313" key="20">
    <source>
        <dbReference type="Proteomes" id="UP000515152"/>
    </source>
</evidence>
<feature type="region of interest" description="Disordered" evidence="17">
    <location>
        <begin position="1"/>
        <end position="21"/>
    </location>
</feature>
<feature type="compositionally biased region" description="Polar residues" evidence="17">
    <location>
        <begin position="134"/>
        <end position="147"/>
    </location>
</feature>
<organism evidence="20 21">
    <name type="scientific">Clupea harengus</name>
    <name type="common">Atlantic herring</name>
    <dbReference type="NCBI Taxonomy" id="7950"/>
    <lineage>
        <taxon>Eukaryota</taxon>
        <taxon>Metazoa</taxon>
        <taxon>Chordata</taxon>
        <taxon>Craniata</taxon>
        <taxon>Vertebrata</taxon>
        <taxon>Euteleostomi</taxon>
        <taxon>Actinopterygii</taxon>
        <taxon>Neopterygii</taxon>
        <taxon>Teleostei</taxon>
        <taxon>Clupei</taxon>
        <taxon>Clupeiformes</taxon>
        <taxon>Clupeoidei</taxon>
        <taxon>Clupeidae</taxon>
        <taxon>Clupea</taxon>
    </lineage>
</organism>
<dbReference type="Proteomes" id="UP000515152">
    <property type="component" value="Chromosome 9"/>
</dbReference>
<gene>
    <name evidence="21" type="primary">zbtb38</name>
</gene>
<dbReference type="SMART" id="SM00225">
    <property type="entry name" value="BTB"/>
    <property type="match status" value="1"/>
</dbReference>
<accession>A0A6P3VZZ9</accession>
<feature type="compositionally biased region" description="Low complexity" evidence="17">
    <location>
        <begin position="148"/>
        <end position="180"/>
    </location>
</feature>
<evidence type="ECO:0000256" key="5">
    <source>
        <dbReference type="ARBA" id="ARBA00022499"/>
    </source>
</evidence>
<keyword evidence="12" id="KW-0805">Transcription regulation</keyword>
<dbReference type="PROSITE" id="PS00028">
    <property type="entry name" value="ZINC_FINGER_C2H2_1"/>
    <property type="match status" value="6"/>
</dbReference>
<dbReference type="GeneID" id="105902817"/>
<dbReference type="PANTHER" id="PTHR24394:SF58">
    <property type="entry name" value="ZINC FINGER AND BTB DOMAIN CONTAINING 33"/>
    <property type="match status" value="1"/>
</dbReference>
<feature type="compositionally biased region" description="Basic residues" evidence="17">
    <location>
        <begin position="1291"/>
        <end position="1300"/>
    </location>
</feature>
<dbReference type="SMART" id="SM00355">
    <property type="entry name" value="ZnF_C2H2"/>
    <property type="match status" value="8"/>
</dbReference>
<feature type="region of interest" description="Disordered" evidence="17">
    <location>
        <begin position="1135"/>
        <end position="1156"/>
    </location>
</feature>
<feature type="domain" description="C2H2-type" evidence="19">
    <location>
        <begin position="393"/>
        <end position="415"/>
    </location>
</feature>
<dbReference type="InterPro" id="IPR036236">
    <property type="entry name" value="Znf_C2H2_sf"/>
</dbReference>
<feature type="region of interest" description="Disordered" evidence="17">
    <location>
        <begin position="340"/>
        <end position="388"/>
    </location>
</feature>
<evidence type="ECO:0000256" key="16">
    <source>
        <dbReference type="PROSITE-ProRule" id="PRU00042"/>
    </source>
</evidence>
<feature type="compositionally biased region" description="Low complexity" evidence="17">
    <location>
        <begin position="1270"/>
        <end position="1280"/>
    </location>
</feature>
<protein>
    <submittedName>
        <fullName evidence="21">Zinc finger and BTB domain-containing protein 38 isoform X2</fullName>
    </submittedName>
</protein>
<name>A0A6P3VZZ9_CLUHA</name>
<dbReference type="GO" id="GO:0008270">
    <property type="term" value="F:zinc ion binding"/>
    <property type="evidence" value="ECO:0007669"/>
    <property type="project" value="UniProtKB-KW"/>
</dbReference>
<dbReference type="GO" id="GO:0000981">
    <property type="term" value="F:DNA-binding transcription factor activity, RNA polymerase II-specific"/>
    <property type="evidence" value="ECO:0007669"/>
    <property type="project" value="TreeGrafter"/>
</dbReference>
<dbReference type="SUPFAM" id="SSF54695">
    <property type="entry name" value="POZ domain"/>
    <property type="match status" value="1"/>
</dbReference>
<feature type="compositionally biased region" description="Polar residues" evidence="17">
    <location>
        <begin position="1146"/>
        <end position="1156"/>
    </location>
</feature>
<keyword evidence="7" id="KW-0479">Metal-binding</keyword>
<dbReference type="GO" id="GO:0005694">
    <property type="term" value="C:chromosome"/>
    <property type="evidence" value="ECO:0007669"/>
    <property type="project" value="UniProtKB-SubCell"/>
</dbReference>
<evidence type="ECO:0000259" key="18">
    <source>
        <dbReference type="PROSITE" id="PS50097"/>
    </source>
</evidence>
<keyword evidence="4" id="KW-0678">Repressor</keyword>
<dbReference type="GO" id="GO:0003677">
    <property type="term" value="F:DNA binding"/>
    <property type="evidence" value="ECO:0007669"/>
    <property type="project" value="UniProtKB-KW"/>
</dbReference>
<feature type="region of interest" description="Disordered" evidence="17">
    <location>
        <begin position="654"/>
        <end position="675"/>
    </location>
</feature>
<dbReference type="KEGG" id="char:105902817"/>
<keyword evidence="9 16" id="KW-0863">Zinc-finger</keyword>
<feature type="domain" description="C2H2-type" evidence="19">
    <location>
        <begin position="576"/>
        <end position="599"/>
    </location>
</feature>
<keyword evidence="6" id="KW-0597">Phosphoprotein</keyword>
<feature type="compositionally biased region" description="Polar residues" evidence="17">
    <location>
        <begin position="747"/>
        <end position="761"/>
    </location>
</feature>
<evidence type="ECO:0000256" key="14">
    <source>
        <dbReference type="ARBA" id="ARBA00023163"/>
    </source>
</evidence>
<feature type="domain" description="BTB" evidence="18">
    <location>
        <begin position="39"/>
        <end position="106"/>
    </location>
</feature>
<keyword evidence="8" id="KW-0677">Repeat</keyword>
<keyword evidence="20" id="KW-1185">Reference proteome</keyword>
<dbReference type="InterPro" id="IPR000210">
    <property type="entry name" value="BTB/POZ_dom"/>
</dbReference>
<dbReference type="CTD" id="253461"/>
<feature type="region of interest" description="Disordered" evidence="17">
    <location>
        <begin position="727"/>
        <end position="761"/>
    </location>
</feature>
<keyword evidence="15" id="KW-0539">Nucleus</keyword>
<dbReference type="FunFam" id="3.30.160.60:FF:000437">
    <property type="entry name" value="zinc finger and BTB domain-containing protein 38"/>
    <property type="match status" value="1"/>
</dbReference>
<feature type="domain" description="C2H2-type" evidence="19">
    <location>
        <begin position="548"/>
        <end position="575"/>
    </location>
</feature>
<dbReference type="Gene3D" id="3.30.710.10">
    <property type="entry name" value="Potassium Channel Kv1.1, Chain A"/>
    <property type="match status" value="1"/>
</dbReference>
<evidence type="ECO:0000256" key="10">
    <source>
        <dbReference type="ARBA" id="ARBA00022833"/>
    </source>
</evidence>
<dbReference type="Pfam" id="PF00096">
    <property type="entry name" value="zf-C2H2"/>
    <property type="match status" value="1"/>
</dbReference>
<dbReference type="PANTHER" id="PTHR24394">
    <property type="entry name" value="ZINC FINGER PROTEIN"/>
    <property type="match status" value="1"/>
</dbReference>
<dbReference type="GO" id="GO:0005634">
    <property type="term" value="C:nucleus"/>
    <property type="evidence" value="ECO:0007669"/>
    <property type="project" value="UniProtKB-SubCell"/>
</dbReference>
<evidence type="ECO:0000256" key="17">
    <source>
        <dbReference type="SAM" id="MobiDB-lite"/>
    </source>
</evidence>
<dbReference type="InterPro" id="IPR013087">
    <property type="entry name" value="Znf_C2H2_type"/>
</dbReference>
<evidence type="ECO:0000256" key="12">
    <source>
        <dbReference type="ARBA" id="ARBA00023015"/>
    </source>
</evidence>
<feature type="compositionally biased region" description="Polar residues" evidence="17">
    <location>
        <begin position="662"/>
        <end position="673"/>
    </location>
</feature>
<evidence type="ECO:0000256" key="4">
    <source>
        <dbReference type="ARBA" id="ARBA00022491"/>
    </source>
</evidence>
<evidence type="ECO:0000259" key="19">
    <source>
        <dbReference type="PROSITE" id="PS50157"/>
    </source>
</evidence>
<dbReference type="OrthoDB" id="8922241at2759"/>
<evidence type="ECO:0000256" key="7">
    <source>
        <dbReference type="ARBA" id="ARBA00022723"/>
    </source>
</evidence>
<evidence type="ECO:0000256" key="2">
    <source>
        <dbReference type="ARBA" id="ARBA00004286"/>
    </source>
</evidence>
<evidence type="ECO:0000256" key="11">
    <source>
        <dbReference type="ARBA" id="ARBA00022843"/>
    </source>
</evidence>
<evidence type="ECO:0000256" key="8">
    <source>
        <dbReference type="ARBA" id="ARBA00022737"/>
    </source>
</evidence>
<proteinExistence type="predicted"/>
<reference evidence="21" key="1">
    <citation type="submission" date="2025-08" db="UniProtKB">
        <authorList>
            <consortium name="RefSeq"/>
        </authorList>
    </citation>
    <scope>IDENTIFICATION</scope>
</reference>